<keyword evidence="1" id="KW-1188">Viral release from host cell</keyword>
<comment type="caution">
    <text evidence="3">The sequence shown here is derived from an EMBL/GenBank/DDBJ whole genome shotgun (WGS) entry which is preliminary data.</text>
</comment>
<name>A0ABT6Q3G9_9PROT</name>
<dbReference type="RefSeq" id="WP_281448758.1">
    <property type="nucleotide sequence ID" value="NZ_JASBAO010000001.1"/>
</dbReference>
<feature type="domain" description="Terminase large subunit gp17-like C-terminal" evidence="2">
    <location>
        <begin position="314"/>
        <end position="459"/>
    </location>
</feature>
<dbReference type="Proteomes" id="UP001431634">
    <property type="component" value="Unassembled WGS sequence"/>
</dbReference>
<gene>
    <name evidence="3" type="primary">terL</name>
    <name evidence="3" type="ORF">QJV27_09880</name>
</gene>
<sequence length="481" mass="53632">MKSCKYLSEKAKQAAQNELMRRQSARDRLIHFTTYTKRDYTIGVHHQFLCDKLEAVERGEIKRLMVFMPPRHGKSELTSKRFPAWFLGRNPSKQLIMASYSAKLSDSFGRDVRNIVASRLFQNIFPNVTLSADSKAKDLWETNYQGVFLSSGIGGSITGYGGHLAIIDDPVKDRHDAESETVRDNVWNWYKSVLRTRIMPKGAIILVLTRWHVDDLAGRLLQEMQNGSGEIWDVLNLSARAKENDPLGRDVGDPLWPEAFGNDELTQIESAVGARDWAALYQGDPVLSMGSVFKVAQIPIIDAASKAAQIVRRWDFAATVATKGYDPDWTVGVKMQRNEDGGYTILDVVRFRGRPDEVEKTVLAIASQDGEGVKVILSQDPGQAGVAQVQYYTKLLAGYKVAAVRETGSKVIRADPLVAQVNVGNVALVRAPWNRAFLDELMSFPDGTHDDQVDAAAGAFEYVAIKKRLPKMPSFARLSRI</sequence>
<accession>A0ABT6Q3G9</accession>
<dbReference type="Pfam" id="PF17289">
    <property type="entry name" value="Terminase_6C"/>
    <property type="match status" value="1"/>
</dbReference>
<keyword evidence="4" id="KW-1185">Reference proteome</keyword>
<dbReference type="EMBL" id="JASBAO010000001">
    <property type="protein sequence ID" value="MDI2091671.1"/>
    <property type="molecule type" value="Genomic_DNA"/>
</dbReference>
<evidence type="ECO:0000256" key="1">
    <source>
        <dbReference type="ARBA" id="ARBA00022612"/>
    </source>
</evidence>
<evidence type="ECO:0000313" key="3">
    <source>
        <dbReference type="EMBL" id="MDI2091671.1"/>
    </source>
</evidence>
<proteinExistence type="predicted"/>
<dbReference type="Pfam" id="PF03237">
    <property type="entry name" value="Terminase_6N"/>
    <property type="match status" value="1"/>
</dbReference>
<dbReference type="InterPro" id="IPR035421">
    <property type="entry name" value="Terminase_6C"/>
</dbReference>
<evidence type="ECO:0000259" key="2">
    <source>
        <dbReference type="Pfam" id="PF17289"/>
    </source>
</evidence>
<reference evidence="3" key="1">
    <citation type="submission" date="2023-05" db="EMBL/GenBank/DDBJ databases">
        <title>Whole genome sequence of Commensalibacter sp.</title>
        <authorList>
            <person name="Charoenyingcharoen P."/>
            <person name="Yukphan P."/>
        </authorList>
    </citation>
    <scope>NUCLEOTIDE SEQUENCE</scope>
    <source>
        <strain evidence="3">TBRC 16381</strain>
    </source>
</reference>
<dbReference type="NCBIfam" id="TIGR01630">
    <property type="entry name" value="psiM2_ORF9"/>
    <property type="match status" value="1"/>
</dbReference>
<dbReference type="InterPro" id="IPR006517">
    <property type="entry name" value="Phage_terminase_lsu-like_C"/>
</dbReference>
<protein>
    <submittedName>
        <fullName evidence="3">Phage terminase large subunit</fullName>
    </submittedName>
</protein>
<evidence type="ECO:0000313" key="4">
    <source>
        <dbReference type="Proteomes" id="UP001431634"/>
    </source>
</evidence>
<organism evidence="3 4">
    <name type="scientific">Commensalibacter oyaizuii</name>
    <dbReference type="NCBI Taxonomy" id="3043873"/>
    <lineage>
        <taxon>Bacteria</taxon>
        <taxon>Pseudomonadati</taxon>
        <taxon>Pseudomonadota</taxon>
        <taxon>Alphaproteobacteria</taxon>
        <taxon>Acetobacterales</taxon>
        <taxon>Acetobacteraceae</taxon>
    </lineage>
</organism>